<name>W0F002_9BACT</name>
<feature type="active site" description="Proton donor/acceptor" evidence="7">
    <location>
        <position position="194"/>
    </location>
</feature>
<protein>
    <recommendedName>
        <fullName evidence="9">L,D-TPase catalytic domain-containing protein</fullName>
    </recommendedName>
</protein>
<evidence type="ECO:0000313" key="10">
    <source>
        <dbReference type="EMBL" id="AHF14774.1"/>
    </source>
</evidence>
<organism evidence="10 11">
    <name type="scientific">Niabella soli DSM 19437</name>
    <dbReference type="NCBI Taxonomy" id="929713"/>
    <lineage>
        <taxon>Bacteria</taxon>
        <taxon>Pseudomonadati</taxon>
        <taxon>Bacteroidota</taxon>
        <taxon>Chitinophagia</taxon>
        <taxon>Chitinophagales</taxon>
        <taxon>Chitinophagaceae</taxon>
        <taxon>Niabella</taxon>
    </lineage>
</organism>
<evidence type="ECO:0000256" key="4">
    <source>
        <dbReference type="ARBA" id="ARBA00022960"/>
    </source>
</evidence>
<dbReference type="RefSeq" id="WP_245605230.1">
    <property type="nucleotide sequence ID" value="NZ_CP007035.1"/>
</dbReference>
<dbReference type="PROSITE" id="PS52029">
    <property type="entry name" value="LD_TPASE"/>
    <property type="match status" value="1"/>
</dbReference>
<dbReference type="SUPFAM" id="SSF141523">
    <property type="entry name" value="L,D-transpeptidase catalytic domain-like"/>
    <property type="match status" value="1"/>
</dbReference>
<keyword evidence="5 7" id="KW-0573">Peptidoglycan synthesis</keyword>
<keyword evidence="6 7" id="KW-0961">Cell wall biogenesis/degradation</keyword>
<keyword evidence="8" id="KW-0812">Transmembrane</keyword>
<accession>W0F002</accession>
<feature type="domain" description="L,D-TPase catalytic" evidence="9">
    <location>
        <begin position="100"/>
        <end position="233"/>
    </location>
</feature>
<feature type="active site" description="Nucleophile" evidence="7">
    <location>
        <position position="202"/>
    </location>
</feature>
<dbReference type="SUPFAM" id="SSF74653">
    <property type="entry name" value="TolA/TonB C-terminal domain"/>
    <property type="match status" value="1"/>
</dbReference>
<evidence type="ECO:0000256" key="7">
    <source>
        <dbReference type="PROSITE-ProRule" id="PRU01373"/>
    </source>
</evidence>
<sequence>MLNFMGRGYNGDDIFSDELLQLKMALFQKGKKIVLAFTFGMVFSAVAQAQTAYSAPAASYGAFFESQINSKNPRESFQRKGEYLKSLFKLKGLDWPARYVYIRAFKYDSQLEVWVKNSIKDEYKLLKIYKICALAGSLGPKRFEGDYQVPEGFYYINEFNPNSNYYLSLGLSYPNVSDRILSDQGKPGGDIFIHGGCATVGCIPIRNDQIDELYIIALSAKSAGLDYIPVHVFPINYTVKKSYDFLNKALENNPSYKALNVKLEQAFEYFEQHKELPVVMTRDNGEYVVNDAPPVPERFLPKQRPKSKFVPTHRKIDHVADVVAKWPEYPGGATAFADYLKKVGADATKNLPDGVTGGYVQLEFIIDTDGRPVNFKVLNGIDDYVDKEVIAEMEKMPTWSPALRLEKPVAKKMIQTVAVGGE</sequence>
<dbReference type="GO" id="GO:0008360">
    <property type="term" value="P:regulation of cell shape"/>
    <property type="evidence" value="ECO:0007669"/>
    <property type="project" value="UniProtKB-UniRule"/>
</dbReference>
<dbReference type="Proteomes" id="UP000003586">
    <property type="component" value="Chromosome"/>
</dbReference>
<evidence type="ECO:0000256" key="1">
    <source>
        <dbReference type="ARBA" id="ARBA00004752"/>
    </source>
</evidence>
<comment type="pathway">
    <text evidence="1 7">Cell wall biogenesis; peptidoglycan biosynthesis.</text>
</comment>
<dbReference type="Pfam" id="PF03734">
    <property type="entry name" value="YkuD"/>
    <property type="match status" value="1"/>
</dbReference>
<proteinExistence type="inferred from homology"/>
<keyword evidence="8" id="KW-1133">Transmembrane helix</keyword>
<feature type="transmembrane region" description="Helical" evidence="8">
    <location>
        <begin position="33"/>
        <end position="53"/>
    </location>
</feature>
<keyword evidence="8" id="KW-0472">Membrane</keyword>
<evidence type="ECO:0000313" key="11">
    <source>
        <dbReference type="Proteomes" id="UP000003586"/>
    </source>
</evidence>
<evidence type="ECO:0000256" key="3">
    <source>
        <dbReference type="ARBA" id="ARBA00022679"/>
    </source>
</evidence>
<dbReference type="STRING" id="929713.NIASO_05430"/>
<dbReference type="eggNOG" id="COG3034">
    <property type="taxonomic scope" value="Bacteria"/>
</dbReference>
<keyword evidence="11" id="KW-1185">Reference proteome</keyword>
<dbReference type="EMBL" id="CP007035">
    <property type="protein sequence ID" value="AHF14774.1"/>
    <property type="molecule type" value="Genomic_DNA"/>
</dbReference>
<keyword evidence="4 7" id="KW-0133">Cell shape</keyword>
<evidence type="ECO:0000259" key="9">
    <source>
        <dbReference type="PROSITE" id="PS52029"/>
    </source>
</evidence>
<dbReference type="KEGG" id="nso:NIASO_05430"/>
<dbReference type="HOGENOM" id="CLU_650246_0_0_10"/>
<evidence type="ECO:0000256" key="8">
    <source>
        <dbReference type="SAM" id="Phobius"/>
    </source>
</evidence>
<gene>
    <name evidence="10" type="ORF">NIASO_05430</name>
</gene>
<dbReference type="PANTHER" id="PTHR36699:SF1">
    <property type="entry name" value="L,D-TRANSPEPTIDASE YAFK-RELATED"/>
    <property type="match status" value="1"/>
</dbReference>
<dbReference type="GO" id="GO:0016740">
    <property type="term" value="F:transferase activity"/>
    <property type="evidence" value="ECO:0007669"/>
    <property type="project" value="UniProtKB-KW"/>
</dbReference>
<dbReference type="GO" id="GO:0071555">
    <property type="term" value="P:cell wall organization"/>
    <property type="evidence" value="ECO:0007669"/>
    <property type="project" value="UniProtKB-UniRule"/>
</dbReference>
<dbReference type="AlphaFoldDB" id="W0F002"/>
<dbReference type="GO" id="GO:0004180">
    <property type="term" value="F:carboxypeptidase activity"/>
    <property type="evidence" value="ECO:0007669"/>
    <property type="project" value="UniProtKB-ARBA"/>
</dbReference>
<dbReference type="CDD" id="cd16913">
    <property type="entry name" value="YkuD_like"/>
    <property type="match status" value="1"/>
</dbReference>
<dbReference type="InterPro" id="IPR005490">
    <property type="entry name" value="LD_TPept_cat_dom"/>
</dbReference>
<keyword evidence="3" id="KW-0808">Transferase</keyword>
<comment type="similarity">
    <text evidence="2">Belongs to the YkuD family.</text>
</comment>
<evidence type="ECO:0000256" key="6">
    <source>
        <dbReference type="ARBA" id="ARBA00023316"/>
    </source>
</evidence>
<evidence type="ECO:0000256" key="2">
    <source>
        <dbReference type="ARBA" id="ARBA00005992"/>
    </source>
</evidence>
<dbReference type="InterPro" id="IPR038063">
    <property type="entry name" value="Transpep_catalytic_dom"/>
</dbReference>
<dbReference type="GO" id="GO:0009252">
    <property type="term" value="P:peptidoglycan biosynthetic process"/>
    <property type="evidence" value="ECO:0007669"/>
    <property type="project" value="UniProtKB-UniPathway"/>
</dbReference>
<dbReference type="Gene3D" id="3.30.1150.10">
    <property type="match status" value="1"/>
</dbReference>
<reference evidence="10 11" key="1">
    <citation type="submission" date="2013-12" db="EMBL/GenBank/DDBJ databases">
        <authorList>
            <consortium name="DOE Joint Genome Institute"/>
            <person name="Eisen J."/>
            <person name="Huntemann M."/>
            <person name="Han J."/>
            <person name="Chen A."/>
            <person name="Kyrpides N."/>
            <person name="Mavromatis K."/>
            <person name="Markowitz V."/>
            <person name="Palaniappan K."/>
            <person name="Ivanova N."/>
            <person name="Schaumberg A."/>
            <person name="Pati A."/>
            <person name="Liolios K."/>
            <person name="Nordberg H.P."/>
            <person name="Cantor M.N."/>
            <person name="Hua S.X."/>
            <person name="Woyke T."/>
        </authorList>
    </citation>
    <scope>NUCLEOTIDE SEQUENCE [LARGE SCALE GENOMIC DNA]</scope>
    <source>
        <strain evidence="11">DSM 19437</strain>
    </source>
</reference>
<dbReference type="UniPathway" id="UPA00219"/>
<dbReference type="PANTHER" id="PTHR36699">
    <property type="entry name" value="LD-TRANSPEPTIDASE"/>
    <property type="match status" value="1"/>
</dbReference>
<evidence type="ECO:0000256" key="5">
    <source>
        <dbReference type="ARBA" id="ARBA00022984"/>
    </source>
</evidence>